<dbReference type="InterPro" id="IPR006286">
    <property type="entry name" value="C56_PfpI-like"/>
</dbReference>
<evidence type="ECO:0000313" key="4">
    <source>
        <dbReference type="Proteomes" id="UP001500752"/>
    </source>
</evidence>
<dbReference type="RefSeq" id="WP_345149577.1">
    <property type="nucleotide sequence ID" value="NZ_BAABEO010000009.1"/>
</dbReference>
<keyword evidence="4" id="KW-1185">Reference proteome</keyword>
<dbReference type="Gene3D" id="3.40.50.880">
    <property type="match status" value="1"/>
</dbReference>
<name>A0ABP7C1W1_9MICC</name>
<dbReference type="InterPro" id="IPR002818">
    <property type="entry name" value="DJ-1/PfpI"/>
</dbReference>
<feature type="domain" description="DJ-1/PfpI" evidence="2">
    <location>
        <begin position="8"/>
        <end position="169"/>
    </location>
</feature>
<comment type="caution">
    <text evidence="3">The sequence shown here is derived from an EMBL/GenBank/DDBJ whole genome shotgun (WGS) entry which is preliminary data.</text>
</comment>
<dbReference type="CDD" id="cd03134">
    <property type="entry name" value="GATase1_PfpI_like"/>
    <property type="match status" value="1"/>
</dbReference>
<dbReference type="Pfam" id="PF01965">
    <property type="entry name" value="DJ-1_PfpI"/>
    <property type="match status" value="1"/>
</dbReference>
<dbReference type="SUPFAM" id="SSF52317">
    <property type="entry name" value="Class I glutamine amidotransferase-like"/>
    <property type="match status" value="1"/>
</dbReference>
<dbReference type="EMBL" id="BAABEO010000009">
    <property type="protein sequence ID" value="GAA3676984.1"/>
    <property type="molecule type" value="Genomic_DNA"/>
</dbReference>
<dbReference type="NCBIfam" id="TIGR01382">
    <property type="entry name" value="PfpI"/>
    <property type="match status" value="1"/>
</dbReference>
<evidence type="ECO:0000256" key="1">
    <source>
        <dbReference type="ARBA" id="ARBA00008542"/>
    </source>
</evidence>
<dbReference type="PANTHER" id="PTHR42733">
    <property type="entry name" value="DJ-1 PROTEIN"/>
    <property type="match status" value="1"/>
</dbReference>
<protein>
    <submittedName>
        <fullName evidence="3">Type 1 glutamine amidotransferase domain-containing protein</fullName>
    </submittedName>
</protein>
<organism evidence="3 4">
    <name type="scientific">Arthrobacter ginkgonis</name>
    <dbReference type="NCBI Taxonomy" id="1630594"/>
    <lineage>
        <taxon>Bacteria</taxon>
        <taxon>Bacillati</taxon>
        <taxon>Actinomycetota</taxon>
        <taxon>Actinomycetes</taxon>
        <taxon>Micrococcales</taxon>
        <taxon>Micrococcaceae</taxon>
        <taxon>Arthrobacter</taxon>
    </lineage>
</organism>
<comment type="similarity">
    <text evidence="1">Belongs to the peptidase C56 family.</text>
</comment>
<evidence type="ECO:0000313" key="3">
    <source>
        <dbReference type="EMBL" id="GAA3676984.1"/>
    </source>
</evidence>
<accession>A0ABP7C1W1</accession>
<reference evidence="4" key="1">
    <citation type="journal article" date="2019" name="Int. J. Syst. Evol. Microbiol.">
        <title>The Global Catalogue of Microorganisms (GCM) 10K type strain sequencing project: providing services to taxonomists for standard genome sequencing and annotation.</title>
        <authorList>
            <consortium name="The Broad Institute Genomics Platform"/>
            <consortium name="The Broad Institute Genome Sequencing Center for Infectious Disease"/>
            <person name="Wu L."/>
            <person name="Ma J."/>
        </authorList>
    </citation>
    <scope>NUCLEOTIDE SEQUENCE [LARGE SCALE GENOMIC DNA]</scope>
    <source>
        <strain evidence="4">JCM 30742</strain>
    </source>
</reference>
<sequence>MELKDAAVALLTADYFEESEVLFPYYRLLGTVRRVVVATPAGAPAKGKGGFGPFAAQEGFEQLRAADFDAVLVPGGFAPDLVRRSPEALEFLRQMDQAGKPVGMICHGAWVAVSADILDGRRVTSVPFIRPEVEGAGAKWVDDPVVVDGNFVTSRVPNDLDAWMNAFLEVLGGERRDD</sequence>
<dbReference type="Proteomes" id="UP001500752">
    <property type="component" value="Unassembled WGS sequence"/>
</dbReference>
<proteinExistence type="inferred from homology"/>
<gene>
    <name evidence="3" type="ORF">GCM10023081_14100</name>
</gene>
<keyword evidence="3" id="KW-0315">Glutamine amidotransferase</keyword>
<dbReference type="PROSITE" id="PS51276">
    <property type="entry name" value="PEPTIDASE_C56_PFPI"/>
    <property type="match status" value="1"/>
</dbReference>
<dbReference type="InterPro" id="IPR029062">
    <property type="entry name" value="Class_I_gatase-like"/>
</dbReference>
<evidence type="ECO:0000259" key="2">
    <source>
        <dbReference type="Pfam" id="PF01965"/>
    </source>
</evidence>